<reference evidence="1" key="1">
    <citation type="submission" date="2014-09" db="EMBL/GenBank/DDBJ databases">
        <authorList>
            <person name="Magalhaes I.L.F."/>
            <person name="Oliveira U."/>
            <person name="Santos F.R."/>
            <person name="Vidigal T.H.D.A."/>
            <person name="Brescovit A.D."/>
            <person name="Santos A.J."/>
        </authorList>
    </citation>
    <scope>NUCLEOTIDE SEQUENCE</scope>
    <source>
        <tissue evidence="1">Shoot tissue taken approximately 20 cm above the soil surface</tissue>
    </source>
</reference>
<dbReference type="EMBL" id="GBRH01280904">
    <property type="protein sequence ID" value="JAD16991.1"/>
    <property type="molecule type" value="Transcribed_RNA"/>
</dbReference>
<proteinExistence type="predicted"/>
<dbReference type="AlphaFoldDB" id="A0A0A8XT07"/>
<name>A0A0A8XT07_ARUDO</name>
<evidence type="ECO:0000313" key="1">
    <source>
        <dbReference type="EMBL" id="JAD16991.1"/>
    </source>
</evidence>
<organism evidence="1">
    <name type="scientific">Arundo donax</name>
    <name type="common">Giant reed</name>
    <name type="synonym">Donax arundinaceus</name>
    <dbReference type="NCBI Taxonomy" id="35708"/>
    <lineage>
        <taxon>Eukaryota</taxon>
        <taxon>Viridiplantae</taxon>
        <taxon>Streptophyta</taxon>
        <taxon>Embryophyta</taxon>
        <taxon>Tracheophyta</taxon>
        <taxon>Spermatophyta</taxon>
        <taxon>Magnoliopsida</taxon>
        <taxon>Liliopsida</taxon>
        <taxon>Poales</taxon>
        <taxon>Poaceae</taxon>
        <taxon>PACMAD clade</taxon>
        <taxon>Arundinoideae</taxon>
        <taxon>Arundineae</taxon>
        <taxon>Arundo</taxon>
    </lineage>
</organism>
<sequence>MTSSRRVFALMYIVLRLLRAYIPSNSILVFMM</sequence>
<protein>
    <submittedName>
        <fullName evidence="1">Uncharacterized protein</fullName>
    </submittedName>
</protein>
<reference evidence="1" key="2">
    <citation type="journal article" date="2015" name="Data Brief">
        <title>Shoot transcriptome of the giant reed, Arundo donax.</title>
        <authorList>
            <person name="Barrero R.A."/>
            <person name="Guerrero F.D."/>
            <person name="Moolhuijzen P."/>
            <person name="Goolsby J.A."/>
            <person name="Tidwell J."/>
            <person name="Bellgard S.E."/>
            <person name="Bellgard M.I."/>
        </authorList>
    </citation>
    <scope>NUCLEOTIDE SEQUENCE</scope>
    <source>
        <tissue evidence="1">Shoot tissue taken approximately 20 cm above the soil surface</tissue>
    </source>
</reference>
<accession>A0A0A8XT07</accession>